<gene>
    <name evidence="2" type="ORF">CU669_10630</name>
</gene>
<dbReference type="Gene3D" id="1.25.40.10">
    <property type="entry name" value="Tetratricopeptide repeat domain"/>
    <property type="match status" value="1"/>
</dbReference>
<feature type="repeat" description="TPR" evidence="1">
    <location>
        <begin position="28"/>
        <end position="61"/>
    </location>
</feature>
<keyword evidence="1" id="KW-0802">TPR repeat</keyword>
<accession>A0A364NYG9</accession>
<dbReference type="Pfam" id="PF13414">
    <property type="entry name" value="TPR_11"/>
    <property type="match status" value="1"/>
</dbReference>
<dbReference type="EMBL" id="PGTO01000006">
    <property type="protein sequence ID" value="RAU22121.1"/>
    <property type="molecule type" value="Genomic_DNA"/>
</dbReference>
<feature type="repeat" description="TPR" evidence="1">
    <location>
        <begin position="131"/>
        <end position="164"/>
    </location>
</feature>
<dbReference type="SUPFAM" id="SSF53756">
    <property type="entry name" value="UDP-Glycosyltransferase/glycogen phosphorylase"/>
    <property type="match status" value="1"/>
</dbReference>
<evidence type="ECO:0000256" key="1">
    <source>
        <dbReference type="PROSITE-ProRule" id="PRU00339"/>
    </source>
</evidence>
<dbReference type="PROSITE" id="PS50293">
    <property type="entry name" value="TPR_REGION"/>
    <property type="match status" value="1"/>
</dbReference>
<keyword evidence="3" id="KW-1185">Reference proteome</keyword>
<comment type="caution">
    <text evidence="2">The sequence shown here is derived from an EMBL/GenBank/DDBJ whole genome shotgun (WGS) entry which is preliminary data.</text>
</comment>
<dbReference type="SUPFAM" id="SSF48452">
    <property type="entry name" value="TPR-like"/>
    <property type="match status" value="1"/>
</dbReference>
<name>A0A364NYG9_9PROT</name>
<sequence>MPKQPVETAEIADERFLAGLSRDKPDDPEILCRLALARFRLGQGDAALAAADRAIALAPDQGEGHSVRGQVLRGMRRFDDARSSLETAVKLHPSLAAAWTCLGEVLGTNAATLDAAVEALKRAVALVPRDPKPLSILAAIYMSQSKHDEAIAAYRSAIQLSIDPNPADLLNNLGVALERQERRDDAVAVLRAATLVRPDLPAIHDNLGNSMLSTGNAVAAEACHRRALALGAKGAETWSNLGNALHRQGRLDEAEAAYRRAIEAVPRGAKFHTNLALNLLLSGKFEEGWREYEWRWHDHPSLPSYLKDRAWDGTPLPPSLPAGGTLLLQAEQGYGDTIQFVRYVPLLKERLGVSRVVLACQPELLRLVGSAAGLDEIVSEAGPLPQFDKAMTLMSLARLFHAGIAPIPAETPYLRVPDGAGVALPDGEGIMKVGLAWAGRPTHGDDWNRSIPARLLAPLLDVPDVTFYSLQRGGVAERLGRPPAGSVLEAADRCADFADTAAVVAAMDLIISVDTAVVHMAGALGKPVWVMLPPVPDFRWGMSGETTPWYPNLRLLRKEMDGGWEPVITKAAAMLRHAVGKLAGHST</sequence>
<dbReference type="PANTHER" id="PTHR44809">
    <property type="match status" value="1"/>
</dbReference>
<dbReference type="InterPro" id="IPR019734">
    <property type="entry name" value="TPR_rpt"/>
</dbReference>
<protein>
    <submittedName>
        <fullName evidence="2">Uncharacterized protein</fullName>
    </submittedName>
</protein>
<reference evidence="2 3" key="1">
    <citation type="submission" date="2017-11" db="EMBL/GenBank/DDBJ databases">
        <title>Draft genome sequence of magnetotactic bacterium Magnetospirillum kuznetsovii LBB-42.</title>
        <authorList>
            <person name="Grouzdev D.S."/>
            <person name="Rysina M.S."/>
            <person name="Baslerov R.V."/>
            <person name="Koziaeva V."/>
        </authorList>
    </citation>
    <scope>NUCLEOTIDE SEQUENCE [LARGE SCALE GENOMIC DNA]</scope>
    <source>
        <strain evidence="2 3">LBB-42</strain>
    </source>
</reference>
<dbReference type="Gene3D" id="3.40.50.2000">
    <property type="entry name" value="Glycogen Phosphorylase B"/>
    <property type="match status" value="1"/>
</dbReference>
<dbReference type="OrthoDB" id="6193797at2"/>
<evidence type="ECO:0000313" key="2">
    <source>
        <dbReference type="EMBL" id="RAU22121.1"/>
    </source>
</evidence>
<dbReference type="RefSeq" id="WP_112144422.1">
    <property type="nucleotide sequence ID" value="NZ_PGTO01000006.1"/>
</dbReference>
<dbReference type="Pfam" id="PF13432">
    <property type="entry name" value="TPR_16"/>
    <property type="match status" value="2"/>
</dbReference>
<dbReference type="Pfam" id="PF00515">
    <property type="entry name" value="TPR_1"/>
    <property type="match status" value="1"/>
</dbReference>
<proteinExistence type="predicted"/>
<feature type="repeat" description="TPR" evidence="1">
    <location>
        <begin position="235"/>
        <end position="268"/>
    </location>
</feature>
<dbReference type="Proteomes" id="UP000251075">
    <property type="component" value="Unassembled WGS sequence"/>
</dbReference>
<dbReference type="PROSITE" id="PS50005">
    <property type="entry name" value="TPR"/>
    <property type="match status" value="3"/>
</dbReference>
<dbReference type="PANTHER" id="PTHR44809:SF1">
    <property type="entry name" value="PROTEIN O-MANNOSYL-TRANSFERASE TMTC1"/>
    <property type="match status" value="1"/>
</dbReference>
<dbReference type="SMART" id="SM00028">
    <property type="entry name" value="TPR"/>
    <property type="match status" value="7"/>
</dbReference>
<dbReference type="InterPro" id="IPR011990">
    <property type="entry name" value="TPR-like_helical_dom_sf"/>
</dbReference>
<evidence type="ECO:0000313" key="3">
    <source>
        <dbReference type="Proteomes" id="UP000251075"/>
    </source>
</evidence>
<dbReference type="AlphaFoldDB" id="A0A364NYG9"/>
<organism evidence="2 3">
    <name type="scientific">Paramagnetospirillum kuznetsovii</name>
    <dbReference type="NCBI Taxonomy" id="2053833"/>
    <lineage>
        <taxon>Bacteria</taxon>
        <taxon>Pseudomonadati</taxon>
        <taxon>Pseudomonadota</taxon>
        <taxon>Alphaproteobacteria</taxon>
        <taxon>Rhodospirillales</taxon>
        <taxon>Magnetospirillaceae</taxon>
        <taxon>Paramagnetospirillum</taxon>
    </lineage>
</organism>
<dbReference type="InterPro" id="IPR052943">
    <property type="entry name" value="TMTC_O-mannosyl-trnsfr"/>
</dbReference>